<gene>
    <name evidence="2" type="primary">Vwde</name>
</gene>
<organism evidence="1 2">
    <name type="scientific">Castor canadensis</name>
    <name type="common">American beaver</name>
    <dbReference type="NCBI Taxonomy" id="51338"/>
    <lineage>
        <taxon>Eukaryota</taxon>
        <taxon>Metazoa</taxon>
        <taxon>Chordata</taxon>
        <taxon>Craniata</taxon>
        <taxon>Vertebrata</taxon>
        <taxon>Euteleostomi</taxon>
        <taxon>Mammalia</taxon>
        <taxon>Eutheria</taxon>
        <taxon>Euarchontoglires</taxon>
        <taxon>Glires</taxon>
        <taxon>Rodentia</taxon>
        <taxon>Castorimorpha</taxon>
        <taxon>Castoridae</taxon>
        <taxon>Castor</taxon>
    </lineage>
</organism>
<reference evidence="2" key="1">
    <citation type="submission" date="2025-08" db="UniProtKB">
        <authorList>
            <consortium name="RefSeq"/>
        </authorList>
    </citation>
    <scope>IDENTIFICATION</scope>
</reference>
<sequence>MASQSQYLSGSHSLGTTAMPGSLLCIQQGSVVQSEAAKSKQIQTSDVMRPGGGAAAAAATAMPGGAWALATALMLLAPAGGRPGRWRRTGTNVSDARGAPGILTAAPELGPQPLAQECSPGGHQFLRSPYRSVHFDSRHLQQSAAQDLICDHSLSPGWYRFVIFDRPAEMPTQCVEMNHCGTQAPVWLSLRDSETLPPPGEMKQLTACVTWQFLFSTKKDCCLFQIPVAVSNCGEFFVYLLQPTQGCMGYCAEAVSDAKLQPCGPEETEIGGVCVGQLLALLPPPPPGRPEVVVELIESRIFCRCAFDVSPTNNSVGFLIAWSRLSSQEIKEELKQETTVQAFSLLELDGINLRLGDRIFCSVSIFFLEKPDVQSLATESQEFFAGIKLQPELSTISEDGREYQLRIVSTIPIVCSEFSKHDQECKISLKLTTVDQGKEHLGLNLVLSSCHVDLHQTSSCSNGTCSHALVHYMAVSDFSRDGDRVSSIVVQPIVNEDFLWNSYIPDSIQIRVKDVPTAYCYSFTDPHIITFDGRIYDNFKTGTFVLYKSMSRDFEIHVRQWDCGSLHYPVSCNCGFVAKEEGNMVTFDMCSGQLHESQPYLYVKSQDASSSIKISESYLGRKVTIWFSSGVFIRADLSEWGMSLTIRASSSDYRNTLGLCGTFDENPENDFHDSNGIKIDESINNCIAFINEWRIIAGRSMFDTMPAAQAFPGKTSYCSCSLGSAPEDPFSNHVNSASQSEISSGCNDLPHVKFTSLIPGLDVTSEYINSEAPAKGINNQTSQEENNFNFLLQENKSANLTKLDINLHHPGNEKQDATEYLDDHRHTWDQGSQAQETSWNPQNRWKRQNFNEFLSLIAFQSLGQTNLEDFAYFFPEDHAENIHQEFVPSWPTPSGLTEYRTMVLCQQTLANSSIGRLCLDFLGKRLDHVIDMCVKDILLKDDVRWAEAGVALLENECEKRMLEEGEYNTGEYNKSVEDTLLVLRCPSLCSGNGQCMEWGCACSPGFSSYDCRDLYDKAPEITELENAGFCDVQKYNCVMVKVFGQGFKESSSIKCEVTKLQYNSSVLVLGEPSYTQTIFHNSRAVDCQLPADVQKFNIMDLMHEKPIVKWQLKVSNDGYTFSNPKIIIIYDGACQTCGHYENGSCTIKENVCIIDGLCYTEGDKNPTIPCLICKPKISKFTWSFLERNQPPVIQTLHDKLQTFYGENFEYLFKALDPEGSEIHFTLDSGPEGASVSSAGLLTWKTDSQIPQQFTLRLKDDCGAETKVTIQVDVRSCDCLNGGSCVSDRKFPSGSGAYLCVCLPGFHGVLCEVDASECQSNPCGLGKCSSRFPSYSCDCPPELKGKNCDEDVDECESTPCFRGAECLNTFGSYHCGPCPKGFYGDGKLCHDLSFQPSKTTHSLTGTSFTHSPATMEKFVNMVNTSHLSLKSVKSQMDNSKKAISHQISDYAHVGYVLRANLSLNEVVVLINSSSPLSNYPNNSNGEVKDILQNTIQTQTGGHNSHINRSVQSYSPYEFMPSVTKPVTISPEKFGSTKTSTCTESPCFPGVSCVPTTDGHFKCGRCPFGYYGDGINCKAICRHPCGKSRECTAPNICICKPGYTGSNCQTAICHPTCKNNGNCVKPNTCECPPGYRGATCEEEHCNPPCHHGGTCLPGNLCTCAYGFVGPRCETMVCNRHCENEGECLAPDVCQCKPGWYGPTCSIALCDPVCLNGGSCHKPNSCLCPNGFFGAQCQNAICHPPCKNGGRCVRNNVCICREGYTGRRCQKSICDPVCMNGGKCVGPNLCSCPSGWSGKRCNTPVCFQKCKNGGECIAPSICHCPSSWEGVQCQTPICTQKCLYGGRCASPNVCLCRSGYFGVKCEKKIQIKHH</sequence>
<keyword evidence="1" id="KW-1185">Reference proteome</keyword>
<dbReference type="RefSeq" id="XP_073913896.1">
    <property type="nucleotide sequence ID" value="XM_074057795.1"/>
</dbReference>
<evidence type="ECO:0000313" key="2">
    <source>
        <dbReference type="RefSeq" id="XP_073913896.1"/>
    </source>
</evidence>
<evidence type="ECO:0000313" key="1">
    <source>
        <dbReference type="Proteomes" id="UP001732720"/>
    </source>
</evidence>
<name>A0AC58L9R7_CASCN</name>
<accession>A0AC58L9R7</accession>
<proteinExistence type="predicted"/>
<protein>
    <submittedName>
        <fullName evidence="2">von Willebrand factor D and EGF domain-containing protein</fullName>
    </submittedName>
</protein>
<dbReference type="Proteomes" id="UP001732720">
    <property type="component" value="Chromosome 2"/>
</dbReference>